<dbReference type="AlphaFoldDB" id="A0A415HDK4"/>
<dbReference type="Proteomes" id="UP000474077">
    <property type="component" value="Unassembled WGS sequence"/>
</dbReference>
<evidence type="ECO:0000313" key="1">
    <source>
        <dbReference type="EMBL" id="KAB6078000.1"/>
    </source>
</evidence>
<organism evidence="2 3">
    <name type="scientific">Bacteroides xylanisolvens</name>
    <dbReference type="NCBI Taxonomy" id="371601"/>
    <lineage>
        <taxon>Bacteria</taxon>
        <taxon>Pseudomonadati</taxon>
        <taxon>Bacteroidota</taxon>
        <taxon>Bacteroidia</taxon>
        <taxon>Bacteroidales</taxon>
        <taxon>Bacteroidaceae</taxon>
        <taxon>Bacteroides</taxon>
    </lineage>
</organism>
<evidence type="ECO:0000313" key="3">
    <source>
        <dbReference type="Proteomes" id="UP000284417"/>
    </source>
</evidence>
<name>A0A415HDK4_9BACE</name>
<dbReference type="EMBL" id="WDER01000119">
    <property type="protein sequence ID" value="KAB6078000.1"/>
    <property type="molecule type" value="Genomic_DNA"/>
</dbReference>
<reference evidence="1 4" key="2">
    <citation type="journal article" date="2019" name="Nat. Med.">
        <title>A library of human gut bacterial isolates paired with longitudinal multiomics data enables mechanistic microbiome research.</title>
        <authorList>
            <person name="Poyet M."/>
            <person name="Groussin M."/>
            <person name="Gibbons S.M."/>
            <person name="Avila-Pacheco J."/>
            <person name="Jiang X."/>
            <person name="Kearney S.M."/>
            <person name="Perrotta A.R."/>
            <person name="Berdy B."/>
            <person name="Zhao S."/>
            <person name="Lieberman T.D."/>
            <person name="Swanson P.K."/>
            <person name="Smith M."/>
            <person name="Roesemann S."/>
            <person name="Alexander J.E."/>
            <person name="Rich S.A."/>
            <person name="Livny J."/>
            <person name="Vlamakis H."/>
            <person name="Clish C."/>
            <person name="Bullock K."/>
            <person name="Deik A."/>
            <person name="Scott J."/>
            <person name="Pierce K.A."/>
            <person name="Xavier R.J."/>
            <person name="Alm E.J."/>
        </authorList>
    </citation>
    <scope>NUCLEOTIDE SEQUENCE [LARGE SCALE GENOMIC DNA]</scope>
    <source>
        <strain evidence="1 4">BIOML-A73</strain>
    </source>
</reference>
<dbReference type="Gene3D" id="3.40.50.150">
    <property type="entry name" value="Vaccinia Virus protein VP39"/>
    <property type="match status" value="1"/>
</dbReference>
<dbReference type="InterPro" id="IPR024268">
    <property type="entry name" value="AviRa"/>
</dbReference>
<dbReference type="Proteomes" id="UP000284417">
    <property type="component" value="Unassembled WGS sequence"/>
</dbReference>
<dbReference type="InterPro" id="IPR029063">
    <property type="entry name" value="SAM-dependent_MTases_sf"/>
</dbReference>
<dbReference type="EMBL" id="QROC01000068">
    <property type="protein sequence ID" value="RHK88450.1"/>
    <property type="molecule type" value="Genomic_DNA"/>
</dbReference>
<dbReference type="RefSeq" id="WP_118408998.1">
    <property type="nucleotide sequence ID" value="NZ_QROC01000068.1"/>
</dbReference>
<reference evidence="2 3" key="1">
    <citation type="submission" date="2018-08" db="EMBL/GenBank/DDBJ databases">
        <title>A genome reference for cultivated species of the human gut microbiota.</title>
        <authorList>
            <person name="Zou Y."/>
            <person name="Xue W."/>
            <person name="Luo G."/>
        </authorList>
    </citation>
    <scope>NUCLEOTIDE SEQUENCE [LARGE SCALE GENOMIC DNA]</scope>
    <source>
        <strain evidence="2 3">AF39-6AC</strain>
    </source>
</reference>
<dbReference type="CDD" id="cd02440">
    <property type="entry name" value="AdoMet_MTases"/>
    <property type="match status" value="1"/>
</dbReference>
<proteinExistence type="predicted"/>
<dbReference type="Gene3D" id="1.10.287.540">
    <property type="entry name" value="Helix hairpin bin"/>
    <property type="match status" value="1"/>
</dbReference>
<dbReference type="SUPFAM" id="SSF53335">
    <property type="entry name" value="S-adenosyl-L-methionine-dependent methyltransferases"/>
    <property type="match status" value="1"/>
</dbReference>
<evidence type="ECO:0000313" key="4">
    <source>
        <dbReference type="Proteomes" id="UP000474077"/>
    </source>
</evidence>
<dbReference type="Pfam" id="PF11599">
    <property type="entry name" value="AviRa"/>
    <property type="match status" value="1"/>
</dbReference>
<gene>
    <name evidence="2" type="ORF">DW042_24100</name>
    <name evidence="1" type="ORF">GA560_24095</name>
</gene>
<evidence type="ECO:0008006" key="5">
    <source>
        <dbReference type="Google" id="ProtNLM"/>
    </source>
</evidence>
<evidence type="ECO:0000313" key="2">
    <source>
        <dbReference type="EMBL" id="RHK88450.1"/>
    </source>
</evidence>
<sequence>MEYLYCKDDNFQDFASGRVLYGGKGIPNFPIRLLLEIYGRALERSNKKEDLVIYDPCCGGGYSLTILGYFQNKYIRKIYGSDIDEDMVAHAKKNISLLTDVALKKRKAEIEELYNSYGKESHKEALDSCDKLSIMLGNDISTEIFQADCTMPLPEILPDIIITDVPYGNLVEWEQGKNSMDAMLEQLWRISHENTILAVCMDKKQKINCEKWERLEKQNIGKRKFEIYKK</sequence>
<comment type="caution">
    <text evidence="2">The sequence shown here is derived from an EMBL/GenBank/DDBJ whole genome shotgun (WGS) entry which is preliminary data.</text>
</comment>
<accession>A0A415HDK4</accession>
<protein>
    <recommendedName>
        <fullName evidence="5">rRNA methyltransferase</fullName>
    </recommendedName>
</protein>